<organism evidence="2 3">
    <name type="scientific">Babesia gibsoni</name>
    <dbReference type="NCBI Taxonomy" id="33632"/>
    <lineage>
        <taxon>Eukaryota</taxon>
        <taxon>Sar</taxon>
        <taxon>Alveolata</taxon>
        <taxon>Apicomplexa</taxon>
        <taxon>Aconoidasida</taxon>
        <taxon>Piroplasmida</taxon>
        <taxon>Babesiidae</taxon>
        <taxon>Babesia</taxon>
    </lineage>
</organism>
<dbReference type="EMBL" id="JAVEPI010000001">
    <property type="protein sequence ID" value="KAK1444392.1"/>
    <property type="molecule type" value="Genomic_DNA"/>
</dbReference>
<evidence type="ECO:0000256" key="1">
    <source>
        <dbReference type="SAM" id="MobiDB-lite"/>
    </source>
</evidence>
<name>A0AAD8PFI0_BABGI</name>
<feature type="compositionally biased region" description="Basic and acidic residues" evidence="1">
    <location>
        <begin position="1"/>
        <end position="25"/>
    </location>
</feature>
<protein>
    <submittedName>
        <fullName evidence="2">Uncharacterized protein</fullName>
    </submittedName>
</protein>
<gene>
    <name evidence="2" type="ORF">BgAZ_102980</name>
</gene>
<comment type="caution">
    <text evidence="2">The sequence shown here is derived from an EMBL/GenBank/DDBJ whole genome shotgun (WGS) entry which is preliminary data.</text>
</comment>
<dbReference type="Proteomes" id="UP001230268">
    <property type="component" value="Unassembled WGS sequence"/>
</dbReference>
<feature type="compositionally biased region" description="Polar residues" evidence="1">
    <location>
        <begin position="46"/>
        <end position="58"/>
    </location>
</feature>
<feature type="region of interest" description="Disordered" evidence="1">
    <location>
        <begin position="1"/>
        <end position="61"/>
    </location>
</feature>
<feature type="compositionally biased region" description="Polar residues" evidence="1">
    <location>
        <begin position="242"/>
        <end position="254"/>
    </location>
</feature>
<sequence length="1500" mass="170216">MAGDRTKRTTEEVLFKWDDATDSKRRIPNMPLGSQPSAQPLAADPLSSQPTNIFQNVPPSRVLPQEGTYSGGERQGVKQLRETIKNIHLSHNRDWLAANNHVAALAKLDVLDKISNILLNRESMVKFESLHCLQRESRSEFDFNRMLYENRLRRLNTSMVPELCAQPVYIRNSTLISKMRNKCSCPLHVYIEWDIQQAALQAAQRKQRSPLGDGSSRMPPAASRPSLNAGDTDGFHTAREGSGQQFGSQMAASSVQSGNLPSSFGFSQSNEAAFGGLGTTMSATIGNETLRFGEASFGHMHMPGASPSGTGGNWSLSASGPMYNGNVTGQGVSQQLGNAQQSATGNVFEHLEAICPMHVATALPETFASSTERVDLIKDLDIIYRYKKTLINGETVHMLSLHKMTDETKVYHYRLPSTLQAINSVYVRDFELERYNALFNSDQATDKNVEDIKKAYLSSVYTGPALMIVTDSELTIAVMHKSSTNLTMGILSRERNPGIVILDLVCHKQAGRIFMLTDNSLLYEYQYQLGSVDVKDYSIFGACMAAIERGCGYIANMLKNERVIRLHGTVATGYNTEVDPFTGETKRKEYTVWWDGNGNCMDEFKRPCPMNGTLYWPPLLWRELHLSIQESSFTDDYNKDTCNCSNHTSCVKKRVRTCIKLLNPWCKSYFKMFAYGKSKMCLDQERWIISLLNEDSGDLSVFKIPDECNFNAFASGIMKYNQIFPYTLTFFSLRNSEILHQLNSAGYFRLIGGMHNFKCCSVLIAPFNMNNGVHIILIDNFGTRIYVGFVMQSRTKLNLVVKGYKVSQTLLDHRQQGQQSRPGNLQNLIRGPHMKVPMKPAPVKRSYFYANDLFLACEFYAKTETLTLCKVTIHRAEYASMCQSSSPIPQSVSEELWSHNQRMLANRDRADTNPNQTVAKPIEWFDEFCILMSPGEDVLQVYVDNSKKGADATIWEENETKILLVTSQRFYVLYLGSTFKLVEALLKNPISTLKYLDPPLITHNQRAALLDLRDSTFEKTHEQLQFVDIFHDDKKSDMCGEREKKEAIANGLYYLSWLYTPEEVFKACWRLLMVDNDNIMKEILLDNKDGVSLLITSLGIPSQLFGWTAPGAYALDDEGNPTTPIISPWCKFVVFKEQPMYRFNKISTNLTSPAIDGILSLVASILDSLWFDRTFLCIPLFTSVSCSHKLNSTLPFSPQNQLSRRNEFVIGKNFESDLTLSLAKPVEEIKATLVQLRKLYLLLLRVAQDYEVLPQKSVEHMAESISRIALHLQRDIFVEESHPEGIISAKSNMFDAKVVIKRMTQRRDNDFTMIKELATVLEIAQEYLACCLLLNRNCVYGDVEHEFSRMIEGVELLPSKSQGRYACSDLTYQPTMQVQEPVIHLFSMQHIHTNEKSKGLFYMSRQFFHIISKSNMFNLCSNQEFFRVFRIAVWLSGGEASNLQDYFYGHIFKPDELRIKHWSSMVKSLEKQLASAESDAAISHYSRLLMKFIDERQKLH</sequence>
<reference evidence="2" key="1">
    <citation type="submission" date="2023-08" db="EMBL/GenBank/DDBJ databases">
        <title>Draft sequence of the Babesia gibsoni genome.</title>
        <authorList>
            <person name="Yamagishi J.Y."/>
            <person name="Xuan X.X."/>
        </authorList>
    </citation>
    <scope>NUCLEOTIDE SEQUENCE</scope>
    <source>
        <strain evidence="2">Azabu</strain>
    </source>
</reference>
<proteinExistence type="predicted"/>
<keyword evidence="3" id="KW-1185">Reference proteome</keyword>
<feature type="region of interest" description="Disordered" evidence="1">
    <location>
        <begin position="204"/>
        <end position="254"/>
    </location>
</feature>
<evidence type="ECO:0000313" key="3">
    <source>
        <dbReference type="Proteomes" id="UP001230268"/>
    </source>
</evidence>
<accession>A0AAD8PFI0</accession>
<evidence type="ECO:0000313" key="2">
    <source>
        <dbReference type="EMBL" id="KAK1444392.1"/>
    </source>
</evidence>
<feature type="compositionally biased region" description="Low complexity" evidence="1">
    <location>
        <begin position="215"/>
        <end position="226"/>
    </location>
</feature>